<evidence type="ECO:0000313" key="2">
    <source>
        <dbReference type="EMBL" id="TPV31440.1"/>
    </source>
</evidence>
<evidence type="ECO:0000313" key="3">
    <source>
        <dbReference type="Proteomes" id="UP000317332"/>
    </source>
</evidence>
<dbReference type="RefSeq" id="WP_140991430.1">
    <property type="nucleotide sequence ID" value="NZ_VHIQ01000008.1"/>
</dbReference>
<name>A0A506PGH6_9FLAO</name>
<keyword evidence="3" id="KW-1185">Reference proteome</keyword>
<evidence type="ECO:0000259" key="1">
    <source>
        <dbReference type="Pfam" id="PF13628"/>
    </source>
</evidence>
<dbReference type="PANTHER" id="PTHR38593:SF1">
    <property type="entry name" value="BLR2558 PROTEIN"/>
    <property type="match status" value="1"/>
</dbReference>
<dbReference type="EMBL" id="VHIQ01000008">
    <property type="protein sequence ID" value="TPV31440.1"/>
    <property type="molecule type" value="Genomic_DNA"/>
</dbReference>
<dbReference type="InterPro" id="IPR012347">
    <property type="entry name" value="Ferritin-like"/>
</dbReference>
<comment type="caution">
    <text evidence="2">The sequence shown here is derived from an EMBL/GenBank/DDBJ whole genome shotgun (WGS) entry which is preliminary data.</text>
</comment>
<feature type="domain" description="DUF4142" evidence="1">
    <location>
        <begin position="93"/>
        <end position="226"/>
    </location>
</feature>
<dbReference type="OrthoDB" id="883203at2"/>
<dbReference type="PANTHER" id="PTHR38593">
    <property type="entry name" value="BLR2558 PROTEIN"/>
    <property type="match status" value="1"/>
</dbReference>
<dbReference type="Gene3D" id="1.20.1260.10">
    <property type="match status" value="1"/>
</dbReference>
<accession>A0A506PGH6</accession>
<sequence>MRTLTPLKEIIIQIILTTFIVTLVSCGPAQNTEEPGLYNQDNSNRMDNYKISNDSLSNYYRTDNDLLGNDILIDNRSANERINYRLNAQQQKRDSQFLAGAATTNLKQIKAGKLAQKNGKTEEVRELGKMMEDAHQKSQKDLTALAQRKNIQIPTFLDVSAQSDYDEFFYESKDNFDKVYTDMMINLHEESIEDFEKASTESNDTDIKNWAVATLPDLRKHLEHSKECQKKSSHMMHLKKN</sequence>
<protein>
    <submittedName>
        <fullName evidence="2">DUF4142 domain-containing protein</fullName>
    </submittedName>
</protein>
<dbReference type="Proteomes" id="UP000317332">
    <property type="component" value="Unassembled WGS sequence"/>
</dbReference>
<organism evidence="2 3">
    <name type="scientific">Paucihalobacter ruber</name>
    <dbReference type="NCBI Taxonomy" id="2567861"/>
    <lineage>
        <taxon>Bacteria</taxon>
        <taxon>Pseudomonadati</taxon>
        <taxon>Bacteroidota</taxon>
        <taxon>Flavobacteriia</taxon>
        <taxon>Flavobacteriales</taxon>
        <taxon>Flavobacteriaceae</taxon>
        <taxon>Paucihalobacter</taxon>
    </lineage>
</organism>
<reference evidence="2 3" key="1">
    <citation type="submission" date="2019-06" db="EMBL/GenBank/DDBJ databases">
        <title>Flavobacteriaceae Paucihalobacterium erythroidium CWB-1, complete genome.</title>
        <authorList>
            <person name="Wu S."/>
        </authorList>
    </citation>
    <scope>NUCLEOTIDE SEQUENCE [LARGE SCALE GENOMIC DNA]</scope>
    <source>
        <strain evidence="2 3">CWB-1</strain>
    </source>
</reference>
<proteinExistence type="predicted"/>
<dbReference type="InterPro" id="IPR025419">
    <property type="entry name" value="DUF4142"/>
</dbReference>
<dbReference type="Pfam" id="PF13628">
    <property type="entry name" value="DUF4142"/>
    <property type="match status" value="1"/>
</dbReference>
<dbReference type="AlphaFoldDB" id="A0A506PGH6"/>
<dbReference type="PROSITE" id="PS51257">
    <property type="entry name" value="PROKAR_LIPOPROTEIN"/>
    <property type="match status" value="1"/>
</dbReference>
<gene>
    <name evidence="2" type="ORF">FJ651_14700</name>
</gene>